<keyword evidence="4" id="KW-0804">Transcription</keyword>
<feature type="region of interest" description="Disordered" evidence="6">
    <location>
        <begin position="70"/>
        <end position="157"/>
    </location>
</feature>
<evidence type="ECO:0000256" key="6">
    <source>
        <dbReference type="SAM" id="MobiDB-lite"/>
    </source>
</evidence>
<evidence type="ECO:0000259" key="7">
    <source>
        <dbReference type="PROSITE" id="PS51032"/>
    </source>
</evidence>
<dbReference type="SMART" id="SM00380">
    <property type="entry name" value="AP2"/>
    <property type="match status" value="1"/>
</dbReference>
<sequence>MAPRRRSNTGFTGVRQRAAGHFAAEITAGGVRVWLGTFYTKEAAARAYDVAAWRFGRPRHELNFPEVRSLTEAQSLSTEPQLRSQGEARRYMSGQRRIDTTDADEQFMAQWRRDHPEPSRQSAHSGTSSIREREEGGKLKPRLKQSMPKERRRHGGG</sequence>
<evidence type="ECO:0000256" key="3">
    <source>
        <dbReference type="ARBA" id="ARBA00023125"/>
    </source>
</evidence>
<keyword evidence="3" id="KW-0238">DNA-binding</keyword>
<accession>A0AAD8X2N3</accession>
<evidence type="ECO:0000256" key="2">
    <source>
        <dbReference type="ARBA" id="ARBA00023015"/>
    </source>
</evidence>
<organism evidence="8 9">
    <name type="scientific">Lolium multiflorum</name>
    <name type="common">Italian ryegrass</name>
    <name type="synonym">Lolium perenne subsp. multiflorum</name>
    <dbReference type="NCBI Taxonomy" id="4521"/>
    <lineage>
        <taxon>Eukaryota</taxon>
        <taxon>Viridiplantae</taxon>
        <taxon>Streptophyta</taxon>
        <taxon>Embryophyta</taxon>
        <taxon>Tracheophyta</taxon>
        <taxon>Spermatophyta</taxon>
        <taxon>Magnoliopsida</taxon>
        <taxon>Liliopsida</taxon>
        <taxon>Poales</taxon>
        <taxon>Poaceae</taxon>
        <taxon>BOP clade</taxon>
        <taxon>Pooideae</taxon>
        <taxon>Poodae</taxon>
        <taxon>Poeae</taxon>
        <taxon>Poeae Chloroplast Group 2 (Poeae type)</taxon>
        <taxon>Loliodinae</taxon>
        <taxon>Loliinae</taxon>
        <taxon>Lolium</taxon>
    </lineage>
</organism>
<dbReference type="GO" id="GO:0003700">
    <property type="term" value="F:DNA-binding transcription factor activity"/>
    <property type="evidence" value="ECO:0007669"/>
    <property type="project" value="InterPro"/>
</dbReference>
<dbReference type="PROSITE" id="PS51032">
    <property type="entry name" value="AP2_ERF"/>
    <property type="match status" value="1"/>
</dbReference>
<dbReference type="SUPFAM" id="SSF54171">
    <property type="entry name" value="DNA-binding domain"/>
    <property type="match status" value="1"/>
</dbReference>
<feature type="domain" description="AP2/ERF" evidence="7">
    <location>
        <begin position="10"/>
        <end position="65"/>
    </location>
</feature>
<keyword evidence="5" id="KW-0539">Nucleus</keyword>
<dbReference type="PANTHER" id="PTHR31190">
    <property type="entry name" value="DNA-BINDING DOMAIN"/>
    <property type="match status" value="1"/>
</dbReference>
<dbReference type="GO" id="GO:0009873">
    <property type="term" value="P:ethylene-activated signaling pathway"/>
    <property type="evidence" value="ECO:0007669"/>
    <property type="project" value="InterPro"/>
</dbReference>
<dbReference type="InterPro" id="IPR016177">
    <property type="entry name" value="DNA-bd_dom_sf"/>
</dbReference>
<feature type="compositionally biased region" description="Basic and acidic residues" evidence="6">
    <location>
        <begin position="86"/>
        <end position="100"/>
    </location>
</feature>
<comment type="caution">
    <text evidence="8">The sequence shown here is derived from an EMBL/GenBank/DDBJ whole genome shotgun (WGS) entry which is preliminary data.</text>
</comment>
<dbReference type="AlphaFoldDB" id="A0AAD8X2N3"/>
<evidence type="ECO:0000256" key="5">
    <source>
        <dbReference type="ARBA" id="ARBA00023242"/>
    </source>
</evidence>
<comment type="subcellular location">
    <subcellularLocation>
        <location evidence="1">Nucleus</location>
    </subcellularLocation>
</comment>
<dbReference type="EMBL" id="JAUUTY010000001">
    <property type="protein sequence ID" value="KAK1692057.1"/>
    <property type="molecule type" value="Genomic_DNA"/>
</dbReference>
<evidence type="ECO:0000256" key="4">
    <source>
        <dbReference type="ARBA" id="ARBA00023163"/>
    </source>
</evidence>
<dbReference type="InterPro" id="IPR001471">
    <property type="entry name" value="AP2/ERF_dom"/>
</dbReference>
<dbReference type="Proteomes" id="UP001231189">
    <property type="component" value="Unassembled WGS sequence"/>
</dbReference>
<dbReference type="InterPro" id="IPR044808">
    <property type="entry name" value="ERF_plant"/>
</dbReference>
<dbReference type="Gene3D" id="3.30.730.10">
    <property type="entry name" value="AP2/ERF domain"/>
    <property type="match status" value="1"/>
</dbReference>
<evidence type="ECO:0000313" key="9">
    <source>
        <dbReference type="Proteomes" id="UP001231189"/>
    </source>
</evidence>
<dbReference type="GO" id="GO:0003677">
    <property type="term" value="F:DNA binding"/>
    <property type="evidence" value="ECO:0007669"/>
    <property type="project" value="UniProtKB-KW"/>
</dbReference>
<evidence type="ECO:0000313" key="8">
    <source>
        <dbReference type="EMBL" id="KAK1692057.1"/>
    </source>
</evidence>
<evidence type="ECO:0000256" key="1">
    <source>
        <dbReference type="ARBA" id="ARBA00004123"/>
    </source>
</evidence>
<keyword evidence="2" id="KW-0805">Transcription regulation</keyword>
<keyword evidence="9" id="KW-1185">Reference proteome</keyword>
<reference evidence="8" key="1">
    <citation type="submission" date="2023-07" db="EMBL/GenBank/DDBJ databases">
        <title>A chromosome-level genome assembly of Lolium multiflorum.</title>
        <authorList>
            <person name="Chen Y."/>
            <person name="Copetti D."/>
            <person name="Kolliker R."/>
            <person name="Studer B."/>
        </authorList>
    </citation>
    <scope>NUCLEOTIDE SEQUENCE</scope>
    <source>
        <strain evidence="8">02402/16</strain>
        <tissue evidence="8">Leaf</tissue>
    </source>
</reference>
<feature type="compositionally biased region" description="Polar residues" evidence="6">
    <location>
        <begin position="119"/>
        <end position="129"/>
    </location>
</feature>
<protein>
    <recommendedName>
        <fullName evidence="7">AP2/ERF domain-containing protein</fullName>
    </recommendedName>
</protein>
<feature type="compositionally biased region" description="Polar residues" evidence="6">
    <location>
        <begin position="71"/>
        <end position="84"/>
    </location>
</feature>
<name>A0AAD8X2N3_LOLMU</name>
<proteinExistence type="predicted"/>
<dbReference type="PRINTS" id="PR00367">
    <property type="entry name" value="ETHRSPELEMNT"/>
</dbReference>
<dbReference type="GO" id="GO:0005634">
    <property type="term" value="C:nucleus"/>
    <property type="evidence" value="ECO:0007669"/>
    <property type="project" value="UniProtKB-SubCell"/>
</dbReference>
<gene>
    <name evidence="8" type="ORF">QYE76_008754</name>
</gene>
<dbReference type="InterPro" id="IPR036955">
    <property type="entry name" value="AP2/ERF_dom_sf"/>
</dbReference>